<protein>
    <submittedName>
        <fullName evidence="1">Uncharacterized protein</fullName>
    </submittedName>
</protein>
<dbReference type="EMBL" id="LAZR01066076">
    <property type="protein sequence ID" value="KKK54280.1"/>
    <property type="molecule type" value="Genomic_DNA"/>
</dbReference>
<dbReference type="AlphaFoldDB" id="A0A0F8X0D9"/>
<accession>A0A0F8X0D9</accession>
<organism evidence="1">
    <name type="scientific">marine sediment metagenome</name>
    <dbReference type="NCBI Taxonomy" id="412755"/>
    <lineage>
        <taxon>unclassified sequences</taxon>
        <taxon>metagenomes</taxon>
        <taxon>ecological metagenomes</taxon>
    </lineage>
</organism>
<sequence>MKIPSPESYTRIRRKFNEVEKYMATNPNVILARSKNEKVMREYMIKQKMFDFPDKKQIQDSY</sequence>
<proteinExistence type="predicted"/>
<evidence type="ECO:0000313" key="1">
    <source>
        <dbReference type="EMBL" id="KKK54280.1"/>
    </source>
</evidence>
<reference evidence="1" key="1">
    <citation type="journal article" date="2015" name="Nature">
        <title>Complex archaea that bridge the gap between prokaryotes and eukaryotes.</title>
        <authorList>
            <person name="Spang A."/>
            <person name="Saw J.H."/>
            <person name="Jorgensen S.L."/>
            <person name="Zaremba-Niedzwiedzka K."/>
            <person name="Martijn J."/>
            <person name="Lind A.E."/>
            <person name="van Eijk R."/>
            <person name="Schleper C."/>
            <person name="Guy L."/>
            <person name="Ettema T.J."/>
        </authorList>
    </citation>
    <scope>NUCLEOTIDE SEQUENCE</scope>
</reference>
<comment type="caution">
    <text evidence="1">The sequence shown here is derived from an EMBL/GenBank/DDBJ whole genome shotgun (WGS) entry which is preliminary data.</text>
</comment>
<name>A0A0F8X0D9_9ZZZZ</name>
<gene>
    <name evidence="1" type="ORF">LCGC14_3086340</name>
</gene>